<evidence type="ECO:0000313" key="2">
    <source>
        <dbReference type="EMBL" id="EGO59276.1"/>
    </source>
</evidence>
<organism evidence="2 3">
    <name type="scientific">Neurospora tetrasperma (strain FGSC 2508 / ATCC MYA-4615 / P0657)</name>
    <dbReference type="NCBI Taxonomy" id="510951"/>
    <lineage>
        <taxon>Eukaryota</taxon>
        <taxon>Fungi</taxon>
        <taxon>Dikarya</taxon>
        <taxon>Ascomycota</taxon>
        <taxon>Pezizomycotina</taxon>
        <taxon>Sordariomycetes</taxon>
        <taxon>Sordariomycetidae</taxon>
        <taxon>Sordariales</taxon>
        <taxon>Sordariaceae</taxon>
        <taxon>Neurospora</taxon>
    </lineage>
</organism>
<keyword evidence="3" id="KW-1185">Reference proteome</keyword>
<gene>
    <name evidence="2" type="ORF">NEUTE1DRAFT_99452</name>
</gene>
<keyword evidence="1" id="KW-0472">Membrane</keyword>
<keyword evidence="1" id="KW-0812">Transmembrane</keyword>
<evidence type="ECO:0000313" key="3">
    <source>
        <dbReference type="Proteomes" id="UP000008065"/>
    </source>
</evidence>
<sequence>MTTINRELVSEPIPLIPSCQFRLICISPTEAPLTAAIDVVRPIVPRVTNTSYKSHYRRWSVYGLFAFGAVVGLSFACHPYVQTLGYMAASQLVSTSVERKAML</sequence>
<protein>
    <submittedName>
        <fullName evidence="2">Uncharacterized protein</fullName>
    </submittedName>
</protein>
<proteinExistence type="predicted"/>
<dbReference type="RefSeq" id="XP_009849526.1">
    <property type="nucleotide sequence ID" value="XM_009851224.1"/>
</dbReference>
<dbReference type="GeneID" id="20831954"/>
<keyword evidence="1" id="KW-1133">Transmembrane helix</keyword>
<accession>F8MFQ0</accession>
<dbReference type="HOGENOM" id="CLU_2264465_0_0_1"/>
<dbReference type="VEuPathDB" id="FungiDB:NEUTE1DRAFT_99452"/>
<dbReference type="Proteomes" id="UP000008065">
    <property type="component" value="Unassembled WGS sequence"/>
</dbReference>
<dbReference type="EMBL" id="GL891303">
    <property type="protein sequence ID" value="EGO59276.1"/>
    <property type="molecule type" value="Genomic_DNA"/>
</dbReference>
<evidence type="ECO:0000256" key="1">
    <source>
        <dbReference type="SAM" id="Phobius"/>
    </source>
</evidence>
<dbReference type="AlphaFoldDB" id="F8MFQ0"/>
<dbReference type="OrthoDB" id="10309198at2759"/>
<feature type="transmembrane region" description="Helical" evidence="1">
    <location>
        <begin position="61"/>
        <end position="81"/>
    </location>
</feature>
<name>F8MFQ0_NEUT8</name>
<dbReference type="KEGG" id="nte:NEUTE1DRAFT99452"/>
<reference evidence="3" key="1">
    <citation type="journal article" date="2011" name="Genetics">
        <title>Massive changes in genome architecture accompany the transition to self-fertility in the filamentous fungus Neurospora tetrasperma.</title>
        <authorList>
            <person name="Ellison C.E."/>
            <person name="Stajich J.E."/>
            <person name="Jacobson D.J."/>
            <person name="Natvig D.O."/>
            <person name="Lapidus A."/>
            <person name="Foster B."/>
            <person name="Aerts A."/>
            <person name="Riley R."/>
            <person name="Lindquist E.A."/>
            <person name="Grigoriev I.V."/>
            <person name="Taylor J.W."/>
        </authorList>
    </citation>
    <scope>NUCLEOTIDE SEQUENCE [LARGE SCALE GENOMIC DNA]</scope>
    <source>
        <strain evidence="3">FGSC 2508 / P0657</strain>
    </source>
</reference>